<dbReference type="AlphaFoldDB" id="A0A830FNP7"/>
<dbReference type="GO" id="GO:0033014">
    <property type="term" value="P:tetrapyrrole biosynthetic process"/>
    <property type="evidence" value="ECO:0007669"/>
    <property type="project" value="InterPro"/>
</dbReference>
<comment type="caution">
    <text evidence="3">The sequence shown here is derived from an EMBL/GenBank/DDBJ whole genome shotgun (WGS) entry which is preliminary data.</text>
</comment>
<reference evidence="3" key="2">
    <citation type="submission" date="2020-09" db="EMBL/GenBank/DDBJ databases">
        <authorList>
            <person name="Sun Q."/>
            <person name="Ohkuma M."/>
        </authorList>
    </citation>
    <scope>NUCLEOTIDE SEQUENCE</scope>
    <source>
        <strain evidence="3">JCM 19596</strain>
    </source>
</reference>
<evidence type="ECO:0000313" key="3">
    <source>
        <dbReference type="EMBL" id="GGL65433.1"/>
    </source>
</evidence>
<sequence length="97" mass="10573">MSEAASSDAGDAGTTDAREATRRALEARAEAVRSEQLERAYSRLEARDALTPERARVLDDLADRLVEGLLEAPERAVEEADDAADAERVRALFDAEE</sequence>
<reference evidence="3" key="1">
    <citation type="journal article" date="2014" name="Int. J. Syst. Evol. Microbiol.">
        <title>Complete genome sequence of Corynebacterium casei LMG S-19264T (=DSM 44701T), isolated from a smear-ripened cheese.</title>
        <authorList>
            <consortium name="US DOE Joint Genome Institute (JGI-PGF)"/>
            <person name="Walter F."/>
            <person name="Albersmeier A."/>
            <person name="Kalinowski J."/>
            <person name="Ruckert C."/>
        </authorList>
    </citation>
    <scope>NUCLEOTIDE SEQUENCE</scope>
    <source>
        <strain evidence="3">JCM 19596</strain>
    </source>
</reference>
<evidence type="ECO:0000313" key="4">
    <source>
        <dbReference type="Proteomes" id="UP000607197"/>
    </source>
</evidence>
<keyword evidence="4" id="KW-1185">Reference proteome</keyword>
<dbReference type="SUPFAM" id="SSF69075">
    <property type="entry name" value="Glutamyl tRNA-reductase dimerization domain"/>
    <property type="match status" value="1"/>
</dbReference>
<dbReference type="EMBL" id="BMPG01000003">
    <property type="protein sequence ID" value="GGL65433.1"/>
    <property type="molecule type" value="Genomic_DNA"/>
</dbReference>
<dbReference type="GO" id="GO:0008883">
    <property type="term" value="F:glutamyl-tRNA reductase activity"/>
    <property type="evidence" value="ECO:0007669"/>
    <property type="project" value="InterPro"/>
</dbReference>
<dbReference type="InterPro" id="IPR015896">
    <property type="entry name" value="4pyrrol_synth_GluRdtase_dimer"/>
</dbReference>
<gene>
    <name evidence="3" type="ORF">GCM10009039_24130</name>
</gene>
<evidence type="ECO:0000256" key="1">
    <source>
        <dbReference type="SAM" id="MobiDB-lite"/>
    </source>
</evidence>
<feature type="compositionally biased region" description="Low complexity" evidence="1">
    <location>
        <begin position="1"/>
        <end position="15"/>
    </location>
</feature>
<accession>A0A830FNP7</accession>
<dbReference type="GO" id="GO:0050661">
    <property type="term" value="F:NADP binding"/>
    <property type="evidence" value="ECO:0007669"/>
    <property type="project" value="InterPro"/>
</dbReference>
<protein>
    <recommendedName>
        <fullName evidence="2">Tetrapyrrole biosynthesis glutamyl-tRNA reductase dimerisation domain-containing protein</fullName>
    </recommendedName>
</protein>
<name>A0A830FNP7_9EURY</name>
<organism evidence="3 4">
    <name type="scientific">Halocalculus aciditolerans</name>
    <dbReference type="NCBI Taxonomy" id="1383812"/>
    <lineage>
        <taxon>Archaea</taxon>
        <taxon>Methanobacteriati</taxon>
        <taxon>Methanobacteriota</taxon>
        <taxon>Stenosarchaea group</taxon>
        <taxon>Halobacteria</taxon>
        <taxon>Halobacteriales</taxon>
        <taxon>Halobacteriaceae</taxon>
        <taxon>Halocalculus</taxon>
    </lineage>
</organism>
<dbReference type="Pfam" id="PF00745">
    <property type="entry name" value="GlutR_dimer"/>
    <property type="match status" value="1"/>
</dbReference>
<dbReference type="Proteomes" id="UP000607197">
    <property type="component" value="Unassembled WGS sequence"/>
</dbReference>
<dbReference type="RefSeq" id="WP_188979271.1">
    <property type="nucleotide sequence ID" value="NZ_BMPG01000003.1"/>
</dbReference>
<proteinExistence type="predicted"/>
<dbReference type="InterPro" id="IPR036453">
    <property type="entry name" value="GluRdtase_dimer_dom_sf"/>
</dbReference>
<feature type="domain" description="Tetrapyrrole biosynthesis glutamyl-tRNA reductase dimerisation" evidence="2">
    <location>
        <begin position="23"/>
        <end position="93"/>
    </location>
</feature>
<feature type="region of interest" description="Disordered" evidence="1">
    <location>
        <begin position="1"/>
        <end position="20"/>
    </location>
</feature>
<dbReference type="OrthoDB" id="268406at2157"/>
<evidence type="ECO:0000259" key="2">
    <source>
        <dbReference type="Pfam" id="PF00745"/>
    </source>
</evidence>